<feature type="transmembrane region" description="Helical" evidence="5">
    <location>
        <begin position="90"/>
        <end position="111"/>
    </location>
</feature>
<dbReference type="EMBL" id="VJMJ01000188">
    <property type="protein sequence ID" value="KAF0727800.1"/>
    <property type="molecule type" value="Genomic_DNA"/>
</dbReference>
<name>A0A6G0WKM7_9STRA</name>
<feature type="transmembrane region" description="Helical" evidence="5">
    <location>
        <begin position="244"/>
        <end position="264"/>
    </location>
</feature>
<comment type="subcellular location">
    <subcellularLocation>
        <location evidence="1">Membrane</location>
        <topology evidence="1">Multi-pass membrane protein</topology>
    </subcellularLocation>
</comment>
<feature type="signal peptide" evidence="6">
    <location>
        <begin position="1"/>
        <end position="16"/>
    </location>
</feature>
<feature type="transmembrane region" description="Helical" evidence="5">
    <location>
        <begin position="158"/>
        <end position="180"/>
    </location>
</feature>
<evidence type="ECO:0008006" key="9">
    <source>
        <dbReference type="Google" id="ProtNLM"/>
    </source>
</evidence>
<dbReference type="InterPro" id="IPR011701">
    <property type="entry name" value="MFS"/>
</dbReference>
<dbReference type="Gene3D" id="1.20.1250.20">
    <property type="entry name" value="MFS general substrate transporter like domains"/>
    <property type="match status" value="1"/>
</dbReference>
<feature type="transmembrane region" description="Helical" evidence="5">
    <location>
        <begin position="273"/>
        <end position="292"/>
    </location>
</feature>
<reference evidence="7 8" key="1">
    <citation type="submission" date="2019-07" db="EMBL/GenBank/DDBJ databases">
        <title>Genomics analysis of Aphanomyces spp. identifies a new class of oomycete effector associated with host adaptation.</title>
        <authorList>
            <person name="Gaulin E."/>
        </authorList>
    </citation>
    <scope>NUCLEOTIDE SEQUENCE [LARGE SCALE GENOMIC DNA]</scope>
    <source>
        <strain evidence="7 8">ATCC 201684</strain>
    </source>
</reference>
<keyword evidence="2 5" id="KW-0812">Transmembrane</keyword>
<feature type="transmembrane region" description="Helical" evidence="5">
    <location>
        <begin position="132"/>
        <end position="152"/>
    </location>
</feature>
<sequence length="415" mass="44661">MVSILSLLSCLNQAICYTYAPVSHMAEANWNNQIRCTTLITIYFIAYIPFAFVGSWIMDKKGLRFGVLLGAALQALGASLRYVAEIEPSAKLLWLVGGQTLSAIAMPFMVNSPPMLSALWFPPHQRAMATSIAVNCNQLGIALVYIICPLFVSTQTDVVDWTAFIAVFSVAAFALAWCFFKASSKFIKDEASYDWNQWLSAFHHDGFALTVFVFAVAETVTNVLSSLLNHLLNGDVFTKAQKGLIGAAFIISVLVGGQIVSAYIDGTRLHKQSLIACLFVTGLSLLAFQVAASSAFNGQIIVTMGCLMLAGLFLGPLQPISLELGVECAHPTTEATVAALQQLCGNLLSALLVPALGAIQHTAEEFPAAESSWLGYLTTPPSVLSMFAFVAALLFCTFRGQFKRSAQEQANAAEV</sequence>
<gene>
    <name evidence="7" type="ORF">Ae201684_014236</name>
</gene>
<dbReference type="SUPFAM" id="SSF103473">
    <property type="entry name" value="MFS general substrate transporter"/>
    <property type="match status" value="1"/>
</dbReference>
<feature type="transmembrane region" description="Helical" evidence="5">
    <location>
        <begin position="298"/>
        <end position="317"/>
    </location>
</feature>
<feature type="transmembrane region" description="Helical" evidence="5">
    <location>
        <begin position="338"/>
        <end position="359"/>
    </location>
</feature>
<organism evidence="7 8">
    <name type="scientific">Aphanomyces euteiches</name>
    <dbReference type="NCBI Taxonomy" id="100861"/>
    <lineage>
        <taxon>Eukaryota</taxon>
        <taxon>Sar</taxon>
        <taxon>Stramenopiles</taxon>
        <taxon>Oomycota</taxon>
        <taxon>Saprolegniomycetes</taxon>
        <taxon>Saprolegniales</taxon>
        <taxon>Verrucalvaceae</taxon>
        <taxon>Aphanomyces</taxon>
    </lineage>
</organism>
<evidence type="ECO:0000313" key="8">
    <source>
        <dbReference type="Proteomes" id="UP000481153"/>
    </source>
</evidence>
<dbReference type="PANTHER" id="PTHR10924:SF6">
    <property type="entry name" value="SOLUTE CARRIER FAMILY 49 MEMBER A3"/>
    <property type="match status" value="1"/>
</dbReference>
<feature type="transmembrane region" description="Helical" evidence="5">
    <location>
        <begin position="65"/>
        <end position="84"/>
    </location>
</feature>
<evidence type="ECO:0000256" key="6">
    <source>
        <dbReference type="SAM" id="SignalP"/>
    </source>
</evidence>
<keyword evidence="8" id="KW-1185">Reference proteome</keyword>
<dbReference type="VEuPathDB" id="FungiDB:AeMF1_019122"/>
<keyword evidence="3 5" id="KW-1133">Transmembrane helix</keyword>
<dbReference type="Pfam" id="PF07690">
    <property type="entry name" value="MFS_1"/>
    <property type="match status" value="1"/>
</dbReference>
<dbReference type="InterPro" id="IPR036259">
    <property type="entry name" value="MFS_trans_sf"/>
</dbReference>
<evidence type="ECO:0000256" key="5">
    <source>
        <dbReference type="SAM" id="Phobius"/>
    </source>
</evidence>
<dbReference type="GO" id="GO:0022857">
    <property type="term" value="F:transmembrane transporter activity"/>
    <property type="evidence" value="ECO:0007669"/>
    <property type="project" value="InterPro"/>
</dbReference>
<keyword evidence="6" id="KW-0732">Signal</keyword>
<evidence type="ECO:0000256" key="1">
    <source>
        <dbReference type="ARBA" id="ARBA00004141"/>
    </source>
</evidence>
<evidence type="ECO:0000313" key="7">
    <source>
        <dbReference type="EMBL" id="KAF0727800.1"/>
    </source>
</evidence>
<keyword evidence="4 5" id="KW-0472">Membrane</keyword>
<feature type="transmembrane region" description="Helical" evidence="5">
    <location>
        <begin position="40"/>
        <end position="58"/>
    </location>
</feature>
<comment type="caution">
    <text evidence="7">The sequence shown here is derived from an EMBL/GenBank/DDBJ whole genome shotgun (WGS) entry which is preliminary data.</text>
</comment>
<feature type="transmembrane region" description="Helical" evidence="5">
    <location>
        <begin position="379"/>
        <end position="398"/>
    </location>
</feature>
<dbReference type="GO" id="GO:0016020">
    <property type="term" value="C:membrane"/>
    <property type="evidence" value="ECO:0007669"/>
    <property type="project" value="UniProtKB-SubCell"/>
</dbReference>
<protein>
    <recommendedName>
        <fullName evidence="9">Major facilitator superfamily (MFS) profile domain-containing protein</fullName>
    </recommendedName>
</protein>
<dbReference type="PANTHER" id="PTHR10924">
    <property type="entry name" value="MAJOR FACILITATOR SUPERFAMILY PROTEIN-RELATED"/>
    <property type="match status" value="1"/>
</dbReference>
<feature type="transmembrane region" description="Helical" evidence="5">
    <location>
        <begin position="201"/>
        <end position="224"/>
    </location>
</feature>
<proteinExistence type="predicted"/>
<evidence type="ECO:0000256" key="4">
    <source>
        <dbReference type="ARBA" id="ARBA00023136"/>
    </source>
</evidence>
<dbReference type="Proteomes" id="UP000481153">
    <property type="component" value="Unassembled WGS sequence"/>
</dbReference>
<dbReference type="AlphaFoldDB" id="A0A6G0WKM7"/>
<accession>A0A6G0WKM7</accession>
<dbReference type="InterPro" id="IPR049680">
    <property type="entry name" value="FLVCR1-2_SLC49-like"/>
</dbReference>
<evidence type="ECO:0000256" key="2">
    <source>
        <dbReference type="ARBA" id="ARBA00022692"/>
    </source>
</evidence>
<feature type="chain" id="PRO_5026022613" description="Major facilitator superfamily (MFS) profile domain-containing protein" evidence="6">
    <location>
        <begin position="17"/>
        <end position="415"/>
    </location>
</feature>
<evidence type="ECO:0000256" key="3">
    <source>
        <dbReference type="ARBA" id="ARBA00022989"/>
    </source>
</evidence>